<keyword evidence="3 7" id="KW-0812">Transmembrane</keyword>
<reference evidence="10" key="1">
    <citation type="journal article" date="2011" name="PLoS Genet.">
        <title>Genomic analysis of the necrotrophic fungal pathogens Sclerotinia sclerotiorum and Botrytis cinerea.</title>
        <authorList>
            <person name="Amselem J."/>
            <person name="Cuomo C.A."/>
            <person name="van Kan J.A."/>
            <person name="Viaud M."/>
            <person name="Benito E.P."/>
            <person name="Couloux A."/>
            <person name="Coutinho P.M."/>
            <person name="de Vries R.P."/>
            <person name="Dyer P.S."/>
            <person name="Fillinger S."/>
            <person name="Fournier E."/>
            <person name="Gout L."/>
            <person name="Hahn M."/>
            <person name="Kohn L."/>
            <person name="Lapalu N."/>
            <person name="Plummer K.M."/>
            <person name="Pradier J.M."/>
            <person name="Quevillon E."/>
            <person name="Sharon A."/>
            <person name="Simon A."/>
            <person name="ten Have A."/>
            <person name="Tudzynski B."/>
            <person name="Tudzynski P."/>
            <person name="Wincker P."/>
            <person name="Andrew M."/>
            <person name="Anthouard V."/>
            <person name="Beever R.E."/>
            <person name="Beffa R."/>
            <person name="Benoit I."/>
            <person name="Bouzid O."/>
            <person name="Brault B."/>
            <person name="Chen Z."/>
            <person name="Choquer M."/>
            <person name="Collemare J."/>
            <person name="Cotton P."/>
            <person name="Danchin E.G."/>
            <person name="Da Silva C."/>
            <person name="Gautier A."/>
            <person name="Giraud C."/>
            <person name="Giraud T."/>
            <person name="Gonzalez C."/>
            <person name="Grossetete S."/>
            <person name="Guldener U."/>
            <person name="Henrissat B."/>
            <person name="Howlett B.J."/>
            <person name="Kodira C."/>
            <person name="Kretschmer M."/>
            <person name="Lappartient A."/>
            <person name="Leroch M."/>
            <person name="Levis C."/>
            <person name="Mauceli E."/>
            <person name="Neuveglise C."/>
            <person name="Oeser B."/>
            <person name="Pearson M."/>
            <person name="Poulain J."/>
            <person name="Poussereau N."/>
            <person name="Quesneville H."/>
            <person name="Rascle C."/>
            <person name="Schumacher J."/>
            <person name="Segurens B."/>
            <person name="Sexton A."/>
            <person name="Silva E."/>
            <person name="Sirven C."/>
            <person name="Soanes D.M."/>
            <person name="Talbot N.J."/>
            <person name="Templeton M."/>
            <person name="Yandava C."/>
            <person name="Yarden O."/>
            <person name="Zeng Q."/>
            <person name="Rollins J.A."/>
            <person name="Lebrun M.H."/>
            <person name="Dickman M."/>
        </authorList>
    </citation>
    <scope>NUCLEOTIDE SEQUENCE [LARGE SCALE GENOMIC DNA]</scope>
    <source>
        <strain evidence="10">ATCC 18683 / 1980 / Ss-1</strain>
    </source>
</reference>
<gene>
    <name evidence="9" type="ORF">SS1G_07848</name>
</gene>
<feature type="compositionally biased region" description="Basic residues" evidence="6">
    <location>
        <begin position="833"/>
        <end position="848"/>
    </location>
</feature>
<sequence length="1651" mass="187538">MRFGQTLKRSIYQPWKDQYIDYAKLKHLLREDSASEGADRPWTADDETKFCEEILNVQLEKIASFQASTFKKLEERANATGEKLKELAPEDVKSKDDVNTAKFKKIEEELDAIINDTKELKKYSSINYTAFLKIVKKHDRKRGNNYKIRPMVQMSLQKRPFNSEQGYSALLNQLSMMYFIVRQQLDDNSDPTATSSEVQSQSQTPEKYTAYKFWVHPDNLLEVKTYILRRLPAVVYSEPSSKSPEPQADPTLNSLYLDSPDFTLYDQKREKKEEATSLRIRWYGQLKDNPELHFEQKIAHENGTSEEKKLLIKEKYIDAFIKGEYKMEKSIQKMERQGQPEARIEAFKKTVDDIQSLIKKNGLQPMLRANYTRTAFQKPLDDRVRISIDTQLAFIREDCIDEDRPCRDPKSWHRRDIDSSAMSYPFSNINPGEISRFPYSVLEIKVRDGATKKQPQWVQDLMGSHLVYAAPGFSKFLQGAVSLFEDYVNDYPSWHGNLTDDIRKDPQAAFDEDQSRKAKQAENDLVVGSYLGTSHKASASFKPAVSSPVGRSYMEERMITEERAGRRSHLDGPATSGDAGNDEEETRDSRNESGYGTLASVFPSFSLSRYAQSRRSRSVQLPPGVTKPTQYIKDSGPLQVEPKVWLANERTFLKWQHICILLGSLAVSLYTAAGLDEIAEAMGIAYIIIAIFAGGWGYWMHYTRRNMIVARSGKDFDNLIGPMIVSAALMISLFLNFFFKYRQAMEKYREDGSHSTNIMLANQTSEDFKIDLLTTVFEKLCLRNLVTQECDSEKVIMVGVKDKIASLILGKKKSEDGPEPEPVIEDEYEQRPRRERRKHRRSRRNRDKRSRDGDDGERDAGYGSTSPHRHRHRDSKDREDDENPRRHHSVKLSTSTSRSPHTDHRRRADDEPHSASPKRHPSIKPSTSTSRSPHHARPSTGRSSKYTEEGVRAPKVKSSIEWPPVGHSHDDELSQGKAMQLIATGVPVFRGTMESIPHASDEYFALYATCHGNGGAGSDRAEIFSRAFLADSMRLQGPGEANRPWDTLEQPSMAFAYGTLRGTITLNHWCSINGKPHAPIELRDPGVQTLRDVDLQIILDRLIYLESGIDDENEDMLYKSLYKILLKDLDKSFIAKKGMEKQIADLIIALSRREWIDFSQPRNHVVAKFFVDGAYSDHGRYRAFFHQLLLSMELELRIQSKHHSEEAKERLLAQLPPWISWDLAVAKKWRECMTIEKYKTTDDLQQVKFRLLKKRSQVKALRKFSRAMKWPNLLMVDEALKELDPDASPLEDRSADAMSYCTGLILPGPTQPWLLMNTLIDCDEDGGADLGGLTHMHPNSGFQYRGSTYWASTCIVGKVLAPTCQEIAGWIGPALASVDIERTQVLRIRQRMSPQTITKTDVLSMRVRSDPLGPPDPNDPVYPVSEFVLPKLDLESPPIDNIRIEKLAFDVAKPNQQLDGGSPKRSSEIGKRPPTYDACVVFARRGQSHWLRLAHDVSFITAYPCSNGPHVLFFDYVYKVARMNQLLDIHNWAGVGGANLNEDLQLGWAPQPEELGIQGSWDEGYDMKGAQWKFNQLMEGVDKDTVLVIEAWGVEDNECMARAWCSHWGLNAVVAVVGRSCLACAVREAYAAAVNVVIFVGGAGEGREGGG</sequence>
<comment type="subcellular location">
    <subcellularLocation>
        <location evidence="1">Vacuole membrane</location>
        <topology evidence="1">Multi-pass membrane protein</topology>
    </subcellularLocation>
</comment>
<evidence type="ECO:0000256" key="6">
    <source>
        <dbReference type="SAM" id="MobiDB-lite"/>
    </source>
</evidence>
<keyword evidence="2" id="KW-0926">Vacuole</keyword>
<evidence type="ECO:0000256" key="7">
    <source>
        <dbReference type="SAM" id="Phobius"/>
    </source>
</evidence>
<dbReference type="Pfam" id="PF09359">
    <property type="entry name" value="VTC"/>
    <property type="match status" value="1"/>
</dbReference>
<dbReference type="Pfam" id="PF02656">
    <property type="entry name" value="DUF202"/>
    <property type="match status" value="1"/>
</dbReference>
<name>A7ER94_SCLS1</name>
<dbReference type="FunFam" id="3.20.100.30:FF:000002">
    <property type="entry name" value="Vacuolar transporter chaperone"/>
    <property type="match status" value="1"/>
</dbReference>
<feature type="transmembrane region" description="Helical" evidence="7">
    <location>
        <begin position="681"/>
        <end position="699"/>
    </location>
</feature>
<evidence type="ECO:0000313" key="10">
    <source>
        <dbReference type="Proteomes" id="UP000001312"/>
    </source>
</evidence>
<dbReference type="OMA" id="NPHKAME"/>
<feature type="region of interest" description="Disordered" evidence="6">
    <location>
        <begin position="561"/>
        <end position="595"/>
    </location>
</feature>
<evidence type="ECO:0000256" key="4">
    <source>
        <dbReference type="ARBA" id="ARBA00022989"/>
    </source>
</evidence>
<dbReference type="GO" id="GO:0005783">
    <property type="term" value="C:endoplasmic reticulum"/>
    <property type="evidence" value="ECO:0000318"/>
    <property type="project" value="GO_Central"/>
</dbReference>
<feature type="region of interest" description="Disordered" evidence="6">
    <location>
        <begin position="811"/>
        <end position="972"/>
    </location>
</feature>
<evidence type="ECO:0000256" key="3">
    <source>
        <dbReference type="ARBA" id="ARBA00022692"/>
    </source>
</evidence>
<feature type="compositionally biased region" description="Acidic residues" evidence="6">
    <location>
        <begin position="817"/>
        <end position="828"/>
    </location>
</feature>
<evidence type="ECO:0000256" key="2">
    <source>
        <dbReference type="ARBA" id="ARBA00022554"/>
    </source>
</evidence>
<accession>A7ER94</accession>
<evidence type="ECO:0000313" key="9">
    <source>
        <dbReference type="EMBL" id="EDN91986.1"/>
    </source>
</evidence>
<feature type="compositionally biased region" description="Basic and acidic residues" evidence="6">
    <location>
        <begin position="900"/>
        <end position="913"/>
    </location>
</feature>
<keyword evidence="10" id="KW-1185">Reference proteome</keyword>
<dbReference type="Proteomes" id="UP000001312">
    <property type="component" value="Unassembled WGS sequence"/>
</dbReference>
<dbReference type="GO" id="GO:0006799">
    <property type="term" value="P:polyphosphate biosynthetic process"/>
    <property type="evidence" value="ECO:0000318"/>
    <property type="project" value="GO_Central"/>
</dbReference>
<dbReference type="InParanoid" id="A7ER94"/>
<feature type="domain" description="SPX" evidence="8">
    <location>
        <begin position="1"/>
        <end position="152"/>
    </location>
</feature>
<dbReference type="PANTHER" id="PTHR46140">
    <property type="entry name" value="VACUOLAR TRANSPORTER CHAPERONE 1-RELATED"/>
    <property type="match status" value="1"/>
</dbReference>
<evidence type="ECO:0000256" key="1">
    <source>
        <dbReference type="ARBA" id="ARBA00004128"/>
    </source>
</evidence>
<dbReference type="InterPro" id="IPR003807">
    <property type="entry name" value="DUF202"/>
</dbReference>
<keyword evidence="5 7" id="KW-0472">Membrane</keyword>
<evidence type="ECO:0000259" key="8">
    <source>
        <dbReference type="PROSITE" id="PS51382"/>
    </source>
</evidence>
<evidence type="ECO:0000256" key="5">
    <source>
        <dbReference type="ARBA" id="ARBA00023136"/>
    </source>
</evidence>
<proteinExistence type="predicted"/>
<dbReference type="GO" id="GO:0033254">
    <property type="term" value="C:vacuolar transporter chaperone complex"/>
    <property type="evidence" value="ECO:0000318"/>
    <property type="project" value="GO_Central"/>
</dbReference>
<dbReference type="RefSeq" id="XP_001591222.1">
    <property type="nucleotide sequence ID" value="XM_001591172.1"/>
</dbReference>
<dbReference type="InterPro" id="IPR018966">
    <property type="entry name" value="VTC_domain"/>
</dbReference>
<keyword evidence="4 7" id="KW-1133">Transmembrane helix</keyword>
<dbReference type="PROSITE" id="PS51382">
    <property type="entry name" value="SPX"/>
    <property type="match status" value="1"/>
</dbReference>
<dbReference type="InterPro" id="IPR051572">
    <property type="entry name" value="VTC_Complex_Subunit"/>
</dbReference>
<dbReference type="PANTHER" id="PTHR46140:SF2">
    <property type="entry name" value="VACUOLAR TRANSPORTER CHAPERONE 3 COMPLEX SUBUNIT 3-RELATED"/>
    <property type="match status" value="1"/>
</dbReference>
<protein>
    <recommendedName>
        <fullName evidence="8">SPX domain-containing protein</fullName>
    </recommendedName>
</protein>
<dbReference type="GO" id="GO:0000329">
    <property type="term" value="C:fungal-type vacuole membrane"/>
    <property type="evidence" value="ECO:0000318"/>
    <property type="project" value="GO_Central"/>
</dbReference>
<dbReference type="KEGG" id="ssl:SS1G_07848"/>
<dbReference type="STRING" id="665079.A7ER94"/>
<dbReference type="GeneID" id="5487616"/>
<dbReference type="InterPro" id="IPR004331">
    <property type="entry name" value="SPX_dom"/>
</dbReference>
<feature type="transmembrane region" description="Helical" evidence="7">
    <location>
        <begin position="719"/>
        <end position="739"/>
    </location>
</feature>
<dbReference type="Gene3D" id="3.20.100.30">
    <property type="entry name" value="VTC, catalytic tunnel domain"/>
    <property type="match status" value="1"/>
</dbReference>
<dbReference type="CDD" id="cd14480">
    <property type="entry name" value="SPX_VTC2_like"/>
    <property type="match status" value="1"/>
</dbReference>
<dbReference type="EMBL" id="CH476630">
    <property type="protein sequence ID" value="EDN91986.1"/>
    <property type="molecule type" value="Genomic_DNA"/>
</dbReference>
<organism evidence="9 10">
    <name type="scientific">Sclerotinia sclerotiorum (strain ATCC 18683 / 1980 / Ss-1)</name>
    <name type="common">White mold</name>
    <name type="synonym">Whetzelinia sclerotiorum</name>
    <dbReference type="NCBI Taxonomy" id="665079"/>
    <lineage>
        <taxon>Eukaryota</taxon>
        <taxon>Fungi</taxon>
        <taxon>Dikarya</taxon>
        <taxon>Ascomycota</taxon>
        <taxon>Pezizomycotina</taxon>
        <taxon>Leotiomycetes</taxon>
        <taxon>Helotiales</taxon>
        <taxon>Sclerotiniaceae</taxon>
        <taxon>Sclerotinia</taxon>
    </lineage>
</organism>
<feature type="compositionally biased region" description="Basic and acidic residues" evidence="6">
    <location>
        <begin position="561"/>
        <end position="570"/>
    </location>
</feature>
<dbReference type="InterPro" id="IPR042267">
    <property type="entry name" value="VTC_sf"/>
</dbReference>